<feature type="domain" description="SH3b" evidence="1">
    <location>
        <begin position="296"/>
        <end position="359"/>
    </location>
</feature>
<feature type="domain" description="SH3b" evidence="1">
    <location>
        <begin position="382"/>
        <end position="445"/>
    </location>
</feature>
<dbReference type="EMBL" id="JBBDGL010000003">
    <property type="protein sequence ID" value="MEJ1156248.1"/>
    <property type="molecule type" value="Genomic_DNA"/>
</dbReference>
<accession>A0ABU8LWI1</accession>
<name>A0ABU8LWI1_9MICO</name>
<reference evidence="2 3" key="1">
    <citation type="submission" date="2024-02" db="EMBL/GenBank/DDBJ databases">
        <authorList>
            <person name="Saticioglu I.B."/>
        </authorList>
    </citation>
    <scope>NUCLEOTIDE SEQUENCE [LARGE SCALE GENOMIC DNA]</scope>
    <source>
        <strain evidence="2 3">Mu-86</strain>
    </source>
</reference>
<evidence type="ECO:0000313" key="3">
    <source>
        <dbReference type="Proteomes" id="UP001368654"/>
    </source>
</evidence>
<dbReference type="InterPro" id="IPR051922">
    <property type="entry name" value="Bact_Sporulation_Assoc"/>
</dbReference>
<gene>
    <name evidence="2" type="ORF">WDU96_11630</name>
</gene>
<comment type="caution">
    <text evidence="2">The sequence shown here is derived from an EMBL/GenBank/DDBJ whole genome shotgun (WGS) entry which is preliminary data.</text>
</comment>
<dbReference type="InterPro" id="IPR003646">
    <property type="entry name" value="SH3-like_bac-type"/>
</dbReference>
<dbReference type="Gene3D" id="2.30.30.40">
    <property type="entry name" value="SH3 Domains"/>
    <property type="match status" value="2"/>
</dbReference>
<dbReference type="PANTHER" id="PTHR30032">
    <property type="entry name" value="N-ACETYLMURAMOYL-L-ALANINE AMIDASE-RELATED"/>
    <property type="match status" value="1"/>
</dbReference>
<dbReference type="InterPro" id="IPR007253">
    <property type="entry name" value="Cell_wall-bd_2"/>
</dbReference>
<evidence type="ECO:0000313" key="2">
    <source>
        <dbReference type="EMBL" id="MEJ1156248.1"/>
    </source>
</evidence>
<sequence>MPTLLESTLPARAKALAALLTSVLIAALLVVAPTSDAEAADLPGSILEGGYIISDAAFFDGDSMNATQIQTFLNSKVSNCASGYTCLKSYKADIAAKSADKYCSALSAQTGVSAATIINKVALACGISPKVLLVMLQKEQGLVTSTAPSSTMYGAAMGQSCPDTAACDPRQAGFFNQMYGAARQMQVYTQNPSWYNYKAGQINTIQWHPNSSCGTSKVYIQNQATANLYIYTPYRANVAALSAGWGTGDTCSTYGNRNFYNYYVAWFDPGASSSTGAPAQTPACQLPLTADISSRTGTATVKIDNLNVRSAPTLVCTTGITQIDKGATVSITGQYGAWTRATLSGKTVWISSQYLTLPSTDTPTGGTDACAQPSESSVVPASGSVYVTVSALNVRTAPTTACDTGRIQLGQGDTATRTGEYGVWWRITVSGKSYWAHSDYLSTYDPVTFPSTRISGESRYDTAVAVSKKAYPSGTDTLFIASGVDYPDALGAGAAAGVTDAALLLTEPDQLRDSVGKEVQRLSPATIYLIGGEDRISGALAQAIAIIAPTAKIERVAGVDRYETSRMIAGMFFESATTAYVATGANFPDSVVAAGLGGAFNRPVVLVNGAASSADPVTVLAMKDWGITRVIVAGDEKAVSTGIRSAIANAGIAVDSKYGGIDRYDTGRMLVAEAYPQGASGAYLASGELFPDALTGAVLAAQQGWPLLTTPKTCIRSSTKDWLVNANVSGLTLLGGEPSLTSAVASSTRC</sequence>
<dbReference type="SMART" id="SM00287">
    <property type="entry name" value="SH3b"/>
    <property type="match status" value="2"/>
</dbReference>
<dbReference type="PROSITE" id="PS51781">
    <property type="entry name" value="SH3B"/>
    <property type="match status" value="2"/>
</dbReference>
<evidence type="ECO:0000259" key="1">
    <source>
        <dbReference type="PROSITE" id="PS51781"/>
    </source>
</evidence>
<keyword evidence="3" id="KW-1185">Reference proteome</keyword>
<dbReference type="PANTHER" id="PTHR30032:SF8">
    <property type="entry name" value="GERMINATION-SPECIFIC N-ACETYLMURAMOYL-L-ALANINE AMIDASE"/>
    <property type="match status" value="1"/>
</dbReference>
<protein>
    <submittedName>
        <fullName evidence="2">Cell wall-binding repeat-containing protein</fullName>
    </submittedName>
</protein>
<dbReference type="Proteomes" id="UP001368654">
    <property type="component" value="Unassembled WGS sequence"/>
</dbReference>
<dbReference type="Pfam" id="PF08239">
    <property type="entry name" value="SH3_3"/>
    <property type="match status" value="1"/>
</dbReference>
<proteinExistence type="predicted"/>
<dbReference type="Gene3D" id="3.40.50.12090">
    <property type="match status" value="1"/>
</dbReference>
<organism evidence="2 3">
    <name type="scientific">Microbacterium marmarense</name>
    <dbReference type="NCBI Taxonomy" id="3122051"/>
    <lineage>
        <taxon>Bacteria</taxon>
        <taxon>Bacillati</taxon>
        <taxon>Actinomycetota</taxon>
        <taxon>Actinomycetes</taxon>
        <taxon>Micrococcales</taxon>
        <taxon>Microbacteriaceae</taxon>
        <taxon>Microbacterium</taxon>
    </lineage>
</organism>
<dbReference type="RefSeq" id="WP_337338678.1">
    <property type="nucleotide sequence ID" value="NZ_JBBDGL010000003.1"/>
</dbReference>
<dbReference type="Pfam" id="PF04122">
    <property type="entry name" value="CW_binding_2"/>
    <property type="match status" value="3"/>
</dbReference>